<accession>S4TUU2</accession>
<name>S4TUU2_9CAUD</name>
<reference evidence="1" key="1">
    <citation type="journal article" date="2013" name="BMC Genomics">
        <title>Genomic characterization provides new insight into Salmonella phage diversity.</title>
        <authorList>
            <person name="Moreno Switt A.I."/>
            <person name="Orsi R.H."/>
            <person name="den Bakker H.C."/>
            <person name="Vongkamjan K."/>
            <person name="Altier C."/>
            <person name="Wiedmann M."/>
        </authorList>
    </citation>
    <scope>NUCLEOTIDE SEQUENCE</scope>
</reference>
<protein>
    <submittedName>
        <fullName evidence="1">Uncharacterized protein</fullName>
    </submittedName>
</protein>
<dbReference type="EMBL" id="KC139561">
    <property type="protein sequence ID" value="AGF89030.1"/>
    <property type="molecule type" value="Genomic_DNA"/>
</dbReference>
<evidence type="ECO:0000313" key="1">
    <source>
        <dbReference type="EMBL" id="AGF89030.1"/>
    </source>
</evidence>
<gene>
    <name evidence="1" type="ORF">SP029_00240</name>
</gene>
<proteinExistence type="predicted"/>
<organism evidence="1">
    <name type="scientific">Salmonella phage FSL SP-029</name>
    <dbReference type="NCBI Taxonomy" id="1173767"/>
    <lineage>
        <taxon>Viruses</taxon>
        <taxon>Duplodnaviria</taxon>
        <taxon>Heunggongvirae</taxon>
        <taxon>Uroviricota</taxon>
        <taxon>Caudoviricetes</taxon>
        <taxon>Pantevenvirales</taxon>
        <taxon>Ackermannviridae</taxon>
        <taxon>Cvivirinae</taxon>
        <taxon>Kuttervirus</taxon>
    </lineage>
</organism>
<sequence length="74" mass="8581">MSKETSTELKWRDLALQFDGHRMQSICFLKQILSTLPETEFVEAREFLKAGPLPGEEVLRQRLVDMMNKEPDNG</sequence>